<dbReference type="FunFam" id="1.25.40.10:FF:000090">
    <property type="entry name" value="Pentatricopeptide repeat-containing protein, chloroplastic"/>
    <property type="match status" value="1"/>
</dbReference>
<dbReference type="Gene3D" id="1.25.40.10">
    <property type="entry name" value="Tetratricopeptide repeat domain"/>
    <property type="match status" value="3"/>
</dbReference>
<name>A0AAV7ERQ3_ARIFI</name>
<dbReference type="NCBIfam" id="TIGR00756">
    <property type="entry name" value="PPR"/>
    <property type="match status" value="3"/>
</dbReference>
<feature type="repeat" description="PPR" evidence="2">
    <location>
        <begin position="511"/>
        <end position="545"/>
    </location>
</feature>
<dbReference type="PANTHER" id="PTHR47926:SF490">
    <property type="entry name" value="REPEAT-LIKE SUPERFAMILY PROTEIN, PUTATIVE-RELATED"/>
    <property type="match status" value="1"/>
</dbReference>
<dbReference type="GO" id="GO:0003723">
    <property type="term" value="F:RNA binding"/>
    <property type="evidence" value="ECO:0007669"/>
    <property type="project" value="InterPro"/>
</dbReference>
<dbReference type="EMBL" id="JAINDJ010000004">
    <property type="protein sequence ID" value="KAG9451264.1"/>
    <property type="molecule type" value="Genomic_DNA"/>
</dbReference>
<evidence type="ECO:0000259" key="3">
    <source>
        <dbReference type="Pfam" id="PF23310"/>
    </source>
</evidence>
<protein>
    <recommendedName>
        <fullName evidence="3">At2g35280-like TPR domain-containing protein</fullName>
    </recommendedName>
</protein>
<evidence type="ECO:0000313" key="4">
    <source>
        <dbReference type="EMBL" id="KAG9451264.1"/>
    </source>
</evidence>
<organism evidence="4 5">
    <name type="scientific">Aristolochia fimbriata</name>
    <name type="common">White veined hardy Dutchman's pipe vine</name>
    <dbReference type="NCBI Taxonomy" id="158543"/>
    <lineage>
        <taxon>Eukaryota</taxon>
        <taxon>Viridiplantae</taxon>
        <taxon>Streptophyta</taxon>
        <taxon>Embryophyta</taxon>
        <taxon>Tracheophyta</taxon>
        <taxon>Spermatophyta</taxon>
        <taxon>Magnoliopsida</taxon>
        <taxon>Magnoliidae</taxon>
        <taxon>Piperales</taxon>
        <taxon>Aristolochiaceae</taxon>
        <taxon>Aristolochia</taxon>
    </lineage>
</organism>
<reference evidence="4 5" key="1">
    <citation type="submission" date="2021-07" db="EMBL/GenBank/DDBJ databases">
        <title>The Aristolochia fimbriata genome: insights into angiosperm evolution, floral development and chemical biosynthesis.</title>
        <authorList>
            <person name="Jiao Y."/>
        </authorList>
    </citation>
    <scope>NUCLEOTIDE SEQUENCE [LARGE SCALE GENOMIC DNA]</scope>
    <source>
        <strain evidence="4">IBCAS-2021</strain>
        <tissue evidence="4">Leaf</tissue>
    </source>
</reference>
<evidence type="ECO:0000256" key="2">
    <source>
        <dbReference type="PROSITE-ProRule" id="PRU00708"/>
    </source>
</evidence>
<dbReference type="Proteomes" id="UP000825729">
    <property type="component" value="Unassembled WGS sequence"/>
</dbReference>
<dbReference type="PROSITE" id="PS51375">
    <property type="entry name" value="PPR"/>
    <property type="match status" value="3"/>
</dbReference>
<dbReference type="Pfam" id="PF01535">
    <property type="entry name" value="PPR"/>
    <property type="match status" value="5"/>
</dbReference>
<proteinExistence type="predicted"/>
<keyword evidence="5" id="KW-1185">Reference proteome</keyword>
<dbReference type="InterPro" id="IPR057136">
    <property type="entry name" value="At2g35280_TPR_dom"/>
</dbReference>
<dbReference type="Pfam" id="PF23310">
    <property type="entry name" value="TPR_27"/>
    <property type="match status" value="1"/>
</dbReference>
<dbReference type="Pfam" id="PF13041">
    <property type="entry name" value="PPR_2"/>
    <property type="match status" value="2"/>
</dbReference>
<keyword evidence="1" id="KW-0677">Repeat</keyword>
<dbReference type="PANTHER" id="PTHR47926">
    <property type="entry name" value="PENTATRICOPEPTIDE REPEAT-CONTAINING PROTEIN"/>
    <property type="match status" value="1"/>
</dbReference>
<evidence type="ECO:0000256" key="1">
    <source>
        <dbReference type="ARBA" id="ARBA00022737"/>
    </source>
</evidence>
<dbReference type="InterPro" id="IPR046960">
    <property type="entry name" value="PPR_At4g14850-like_plant"/>
</dbReference>
<feature type="repeat" description="PPR" evidence="2">
    <location>
        <begin position="308"/>
        <end position="342"/>
    </location>
</feature>
<dbReference type="InterPro" id="IPR002885">
    <property type="entry name" value="PPR_rpt"/>
</dbReference>
<dbReference type="SUPFAM" id="SSF48452">
    <property type="entry name" value="TPR-like"/>
    <property type="match status" value="1"/>
</dbReference>
<dbReference type="AlphaFoldDB" id="A0AAV7ERQ3"/>
<dbReference type="InterPro" id="IPR011990">
    <property type="entry name" value="TPR-like_helical_dom_sf"/>
</dbReference>
<feature type="domain" description="At2g35280-like TPR" evidence="3">
    <location>
        <begin position="72"/>
        <end position="174"/>
    </location>
</feature>
<gene>
    <name evidence="4" type="ORF">H6P81_011229</name>
</gene>
<evidence type="ECO:0000313" key="5">
    <source>
        <dbReference type="Proteomes" id="UP000825729"/>
    </source>
</evidence>
<comment type="caution">
    <text evidence="4">The sequence shown here is derived from an EMBL/GenBank/DDBJ whole genome shotgun (WGS) entry which is preliminary data.</text>
</comment>
<accession>A0AAV7ERQ3</accession>
<feature type="repeat" description="PPR" evidence="2">
    <location>
        <begin position="612"/>
        <end position="646"/>
    </location>
</feature>
<dbReference type="GO" id="GO:0009451">
    <property type="term" value="P:RNA modification"/>
    <property type="evidence" value="ECO:0007669"/>
    <property type="project" value="InterPro"/>
</dbReference>
<sequence>MLGRCSFMGPEMKKEEKHYSPITCLPNDLMVEISSRVGSSGLGSLMNLKSSCKEFYRSGEDNQVYRCVSLENQPVGDWKKSPYASMFRRRCEESRNPEALLKLGMLEYFSYENTKTSEELLREASTSGHLDATYVLGIVLFGRADSRREGTELLNRIEAEKLDSCRETSKKILRQLWKNVRLPELYSECVEGWCRNGGRRGRPRRGEWDPWEEDVFCSELWTAIRWTRKLRKNYHVHCGVRLIHSLDQGMILSLLNSCKRTSEIAQCHGYIVKTSLDLLTFPLSKLLAASIVDMNYARAIFDRIENPTLFNFNTMLRGYSVSENPKESFYLFNNMRALGISLDQFSFVGTLKSCAREFAVQTGECLHGVVLTSGFVVFINLMNTLLHFYCACGKIRDAHQLFDEFHHFKDAVSWSVLMAGYLQCARPRDVLELCKQLHMAGLGISTAATLTALSACGDLKDIASGKSLHSFCLKKSYCLHMNVVTAIISMYGKSKFLQSARILFDEFDGKDVVLWNSIIDAYCREGLLEEAMTLLKLMSLGSVKPNSATFAALLSASASSGDITIGRCVHNYIQEQLIELDPTLGTALIDMYSKCGSIKEATAVFELTPNKDVMCWTAMINGYGLHGQGEKALQMLQKMEQVGAKPNEVTFLAALSACNHGGLVIEGKKCFQRMIMDYGFSPRIEHFGCMIDLLGRAGLLSEASELIKNLPVEKDATAWRSFLAACRIHGDVELGELAKSALMDMGDKHPANLALLQSIYTLDRRKVKIELLEKSLIKKEAGWSSVEINSVRRGKLV</sequence>